<comment type="caution">
    <text evidence="1">The sequence shown here is derived from an EMBL/GenBank/DDBJ whole genome shotgun (WGS) entry which is preliminary data.</text>
</comment>
<keyword evidence="2" id="KW-1185">Reference proteome</keyword>
<dbReference type="Proteomes" id="UP001465976">
    <property type="component" value="Unassembled WGS sequence"/>
</dbReference>
<dbReference type="InterPro" id="IPR029032">
    <property type="entry name" value="AhpD-like"/>
</dbReference>
<evidence type="ECO:0000313" key="2">
    <source>
        <dbReference type="Proteomes" id="UP001465976"/>
    </source>
</evidence>
<reference evidence="1 2" key="1">
    <citation type="submission" date="2024-02" db="EMBL/GenBank/DDBJ databases">
        <title>A draft genome for the cacao thread blight pathogen Marasmius crinis-equi.</title>
        <authorList>
            <person name="Cohen S.P."/>
            <person name="Baruah I.K."/>
            <person name="Amoako-Attah I."/>
            <person name="Bukari Y."/>
            <person name="Meinhardt L.W."/>
            <person name="Bailey B.A."/>
        </authorList>
    </citation>
    <scope>NUCLEOTIDE SEQUENCE [LARGE SCALE GENOMIC DNA]</scope>
    <source>
        <strain evidence="1 2">GH-76</strain>
    </source>
</reference>
<dbReference type="InterPro" id="IPR052999">
    <property type="entry name" value="PTS1_Protein"/>
</dbReference>
<dbReference type="PANTHER" id="PTHR28180:SF2">
    <property type="entry name" value="PEROXISOMAL PROTEIN 2"/>
    <property type="match status" value="1"/>
</dbReference>
<evidence type="ECO:0000313" key="1">
    <source>
        <dbReference type="EMBL" id="KAL0563176.1"/>
    </source>
</evidence>
<sequence length="234" mass="26290">MSQLATSGFLDRLKALYPSRPSDDIWKNPWYIVALVAFNASNEPEAVPILFQHVLQSVDTHEDRLLLARKFRDALYKSSVTSGFAKGINSLVALDKVMPEELKDKEMTRSPRSTSLAEYETRGQNFFRSIYGETADTVQNLLDGIYPDLGYFSNTIAYGMIYGFTEILTPLESSYTLVGTLIASDTPRQVNWHLQGARRLGASVEEVRAVRQIAMEVSKLCGVKWKDGVPELQE</sequence>
<evidence type="ECO:0008006" key="3">
    <source>
        <dbReference type="Google" id="ProtNLM"/>
    </source>
</evidence>
<dbReference type="EMBL" id="JBAHYK010003833">
    <property type="protein sequence ID" value="KAL0563176.1"/>
    <property type="molecule type" value="Genomic_DNA"/>
</dbReference>
<gene>
    <name evidence="1" type="ORF">V5O48_018899</name>
</gene>
<proteinExistence type="predicted"/>
<dbReference type="SUPFAM" id="SSF69118">
    <property type="entry name" value="AhpD-like"/>
    <property type="match status" value="1"/>
</dbReference>
<accession>A0ABR3EK26</accession>
<name>A0ABR3EK26_9AGAR</name>
<protein>
    <recommendedName>
        <fullName evidence="3">Carboxymuconolactone decarboxylase-like domain-containing protein</fullName>
    </recommendedName>
</protein>
<dbReference type="PANTHER" id="PTHR28180">
    <property type="entry name" value="CONSERVED MITOCHONDRIAL PROTEIN-RELATED"/>
    <property type="match status" value="1"/>
</dbReference>
<organism evidence="1 2">
    <name type="scientific">Marasmius crinis-equi</name>
    <dbReference type="NCBI Taxonomy" id="585013"/>
    <lineage>
        <taxon>Eukaryota</taxon>
        <taxon>Fungi</taxon>
        <taxon>Dikarya</taxon>
        <taxon>Basidiomycota</taxon>
        <taxon>Agaricomycotina</taxon>
        <taxon>Agaricomycetes</taxon>
        <taxon>Agaricomycetidae</taxon>
        <taxon>Agaricales</taxon>
        <taxon>Marasmiineae</taxon>
        <taxon>Marasmiaceae</taxon>
        <taxon>Marasmius</taxon>
    </lineage>
</organism>
<dbReference type="Gene3D" id="1.20.1290.10">
    <property type="entry name" value="AhpD-like"/>
    <property type="match status" value="1"/>
</dbReference>